<dbReference type="InterPro" id="IPR004604">
    <property type="entry name" value="DNA_recomb/repair_RecN"/>
</dbReference>
<dbReference type="PIRSF" id="PIRSF003128">
    <property type="entry name" value="RecN"/>
    <property type="match status" value="1"/>
</dbReference>
<dbReference type="PANTHER" id="PTHR11059:SF0">
    <property type="entry name" value="DNA REPAIR PROTEIN RECN"/>
    <property type="match status" value="1"/>
</dbReference>
<dbReference type="InterPro" id="IPR003395">
    <property type="entry name" value="RecF/RecN/SMC_N"/>
</dbReference>
<dbReference type="SUPFAM" id="SSF52540">
    <property type="entry name" value="P-loop containing nucleoside triphosphate hydrolases"/>
    <property type="match status" value="1"/>
</dbReference>
<dbReference type="Gene3D" id="3.40.50.300">
    <property type="entry name" value="P-loop containing nucleotide triphosphate hydrolases"/>
    <property type="match status" value="2"/>
</dbReference>
<dbReference type="InterPro" id="IPR027417">
    <property type="entry name" value="P-loop_NTPase"/>
</dbReference>
<evidence type="ECO:0000256" key="9">
    <source>
        <dbReference type="PIRNR" id="PIRNR003128"/>
    </source>
</evidence>
<dbReference type="Proteomes" id="UP000323166">
    <property type="component" value="Unassembled WGS sequence"/>
</dbReference>
<evidence type="ECO:0000313" key="11">
    <source>
        <dbReference type="EMBL" id="TYO95613.1"/>
    </source>
</evidence>
<organism evidence="11 12">
    <name type="scientific">Desulfallas thermosapovorans DSM 6562</name>
    <dbReference type="NCBI Taxonomy" id="1121431"/>
    <lineage>
        <taxon>Bacteria</taxon>
        <taxon>Bacillati</taxon>
        <taxon>Bacillota</taxon>
        <taxon>Clostridia</taxon>
        <taxon>Eubacteriales</taxon>
        <taxon>Desulfallaceae</taxon>
        <taxon>Desulfallas</taxon>
    </lineage>
</organism>
<evidence type="ECO:0000256" key="6">
    <source>
        <dbReference type="ARBA" id="ARBA00022840"/>
    </source>
</evidence>
<evidence type="ECO:0000256" key="8">
    <source>
        <dbReference type="ARBA" id="ARBA00033408"/>
    </source>
</evidence>
<dbReference type="GO" id="GO:0006281">
    <property type="term" value="P:DNA repair"/>
    <property type="evidence" value="ECO:0007669"/>
    <property type="project" value="UniProtKB-KW"/>
</dbReference>
<dbReference type="GO" id="GO:0006310">
    <property type="term" value="P:DNA recombination"/>
    <property type="evidence" value="ECO:0007669"/>
    <property type="project" value="InterPro"/>
</dbReference>
<dbReference type="GO" id="GO:0009432">
    <property type="term" value="P:SOS response"/>
    <property type="evidence" value="ECO:0007669"/>
    <property type="project" value="TreeGrafter"/>
</dbReference>
<dbReference type="PANTHER" id="PTHR11059">
    <property type="entry name" value="DNA REPAIR PROTEIN RECN"/>
    <property type="match status" value="1"/>
</dbReference>
<evidence type="ECO:0000256" key="1">
    <source>
        <dbReference type="ARBA" id="ARBA00003618"/>
    </source>
</evidence>
<dbReference type="AlphaFoldDB" id="A0A5S4ZTU2"/>
<evidence type="ECO:0000313" key="12">
    <source>
        <dbReference type="Proteomes" id="UP000323166"/>
    </source>
</evidence>
<sequence>MLISLYIKHFGLIDEAEIVFGPGLNVLTGETGAGKSIVLEALQVALGFRVQTELIRTGRDRALVQATFDIARLPGVRDRMLQYGLETGEDEPDLLILSREINRQGRNPCRVNGRIVNLGVYREIAGLLVDLHGQHDQQSLLLADKQMQMLDRYGGAGVLDLLRDTEKAYRQWRKYLHLKEKITSGGRERQQRMDMIKYQMEEIDAARLSGEDEEELRQRRDMLANAERISSLTEQVLVSIHKGANRTPAAVDLLGEAKNSLDELCRYIPGLTSARENIFSALCLVEETARELASYQENLEIDPRELNYIEERLALIDRLKKKYGASIPDILDHREQIAVELEQLKAMETDAAGIDEQVNKSADQYFTLARQLEAGRQKAATGLEQAIERELKDLAMSNVQFAVRLTTSEPGPRGQNAVEFLISPNPGEPLRPLSKSASGGELSRVMLALKSILAAADEINTLVFDEVDAGIGGRTLQAVAGKLDQLSQAKQILCVTHAAAVAACANKHFLINKLADSQKTVTTISLLENEERIKELSRMLGGDRESTALYHHARNLLLRSSEN</sequence>
<keyword evidence="7 9" id="KW-0234">DNA repair</keyword>
<comment type="similarity">
    <text evidence="2 9">Belongs to the RecN family.</text>
</comment>
<evidence type="ECO:0000256" key="5">
    <source>
        <dbReference type="ARBA" id="ARBA00022763"/>
    </source>
</evidence>
<evidence type="ECO:0000256" key="7">
    <source>
        <dbReference type="ARBA" id="ARBA00023204"/>
    </source>
</evidence>
<accession>A0A5S4ZTU2</accession>
<dbReference type="Pfam" id="PF02463">
    <property type="entry name" value="SMC_N"/>
    <property type="match status" value="1"/>
</dbReference>
<evidence type="ECO:0000256" key="3">
    <source>
        <dbReference type="ARBA" id="ARBA00021315"/>
    </source>
</evidence>
<evidence type="ECO:0000256" key="4">
    <source>
        <dbReference type="ARBA" id="ARBA00022741"/>
    </source>
</evidence>
<keyword evidence="4" id="KW-0547">Nucleotide-binding</keyword>
<feature type="domain" description="RecF/RecN/SMC N-terminal" evidence="10">
    <location>
        <begin position="2"/>
        <end position="512"/>
    </location>
</feature>
<comment type="function">
    <text evidence="1 9">May be involved in recombinational repair of damaged DNA.</text>
</comment>
<comment type="caution">
    <text evidence="11">The sequence shown here is derived from an EMBL/GenBank/DDBJ whole genome shotgun (WGS) entry which is preliminary data.</text>
</comment>
<keyword evidence="5 9" id="KW-0227">DNA damage</keyword>
<name>A0A5S4ZTU2_9FIRM</name>
<dbReference type="CDD" id="cd03241">
    <property type="entry name" value="ABC_RecN"/>
    <property type="match status" value="2"/>
</dbReference>
<gene>
    <name evidence="11" type="ORF">LX24_01575</name>
</gene>
<dbReference type="EMBL" id="VNHM01000007">
    <property type="protein sequence ID" value="TYO95613.1"/>
    <property type="molecule type" value="Genomic_DNA"/>
</dbReference>
<dbReference type="GO" id="GO:0005524">
    <property type="term" value="F:ATP binding"/>
    <property type="evidence" value="ECO:0007669"/>
    <property type="project" value="UniProtKB-KW"/>
</dbReference>
<dbReference type="FunFam" id="3.40.50.300:FF:000356">
    <property type="entry name" value="DNA repair protein RecN"/>
    <property type="match status" value="1"/>
</dbReference>
<keyword evidence="12" id="KW-1185">Reference proteome</keyword>
<reference evidence="11 12" key="1">
    <citation type="submission" date="2019-07" db="EMBL/GenBank/DDBJ databases">
        <title>Genomic Encyclopedia of Type Strains, Phase I: the one thousand microbial genomes (KMG-I) project.</title>
        <authorList>
            <person name="Kyrpides N."/>
        </authorList>
    </citation>
    <scope>NUCLEOTIDE SEQUENCE [LARGE SCALE GENOMIC DNA]</scope>
    <source>
        <strain evidence="11 12">DSM 6562</strain>
    </source>
</reference>
<evidence type="ECO:0000256" key="2">
    <source>
        <dbReference type="ARBA" id="ARBA00009441"/>
    </source>
</evidence>
<evidence type="ECO:0000259" key="10">
    <source>
        <dbReference type="Pfam" id="PF02463"/>
    </source>
</evidence>
<keyword evidence="6" id="KW-0067">ATP-binding</keyword>
<protein>
    <recommendedName>
        <fullName evidence="3 9">DNA repair protein RecN</fullName>
    </recommendedName>
    <alternativeName>
        <fullName evidence="8 9">Recombination protein N</fullName>
    </alternativeName>
</protein>
<dbReference type="RefSeq" id="WP_166511584.1">
    <property type="nucleotide sequence ID" value="NZ_VNHM01000007.1"/>
</dbReference>
<dbReference type="NCBIfam" id="TIGR00634">
    <property type="entry name" value="recN"/>
    <property type="match status" value="1"/>
</dbReference>
<proteinExistence type="inferred from homology"/>
<dbReference type="GO" id="GO:0043590">
    <property type="term" value="C:bacterial nucleoid"/>
    <property type="evidence" value="ECO:0007669"/>
    <property type="project" value="TreeGrafter"/>
</dbReference>